<name>A0A5K8AJ09_9BACT</name>
<accession>A0A5K8AJ09</accession>
<evidence type="ECO:0000313" key="2">
    <source>
        <dbReference type="Proteomes" id="UP000422108"/>
    </source>
</evidence>
<protein>
    <submittedName>
        <fullName evidence="1">Uncharacterized protein</fullName>
    </submittedName>
</protein>
<proteinExistence type="predicted"/>
<keyword evidence="2" id="KW-1185">Reference proteome</keyword>
<sequence length="87" mass="9793">MKKKVNASMQTLVGIVTPSAWDEGDRVFEVSLSATDDEEYVIENSERFLDLVQKPIRAVGMVKVGKKVHRAINIKKFELLESASLEE</sequence>
<reference evidence="1 2" key="1">
    <citation type="submission" date="2019-11" db="EMBL/GenBank/DDBJ databases">
        <title>Comparative genomics of hydrocarbon-degrading Desulfosarcina strains.</title>
        <authorList>
            <person name="Watanabe M."/>
            <person name="Kojima H."/>
            <person name="Fukui M."/>
        </authorList>
    </citation>
    <scope>NUCLEOTIDE SEQUENCE [LARGE SCALE GENOMIC DNA]</scope>
    <source>
        <strain evidence="2">oXyS1</strain>
    </source>
</reference>
<dbReference type="RefSeq" id="WP_155312705.1">
    <property type="nucleotide sequence ID" value="NZ_AP021879.1"/>
</dbReference>
<dbReference type="AlphaFoldDB" id="A0A5K8AJ09"/>
<organism evidence="1 2">
    <name type="scientific">Desulfosarcina ovata subsp. ovata</name>
    <dbReference type="NCBI Taxonomy" id="2752305"/>
    <lineage>
        <taxon>Bacteria</taxon>
        <taxon>Pseudomonadati</taxon>
        <taxon>Thermodesulfobacteriota</taxon>
        <taxon>Desulfobacteria</taxon>
        <taxon>Desulfobacterales</taxon>
        <taxon>Desulfosarcinaceae</taxon>
        <taxon>Desulfosarcina</taxon>
    </lineage>
</organism>
<dbReference type="EMBL" id="AP021879">
    <property type="protein sequence ID" value="BBO91860.1"/>
    <property type="molecule type" value="Genomic_DNA"/>
</dbReference>
<dbReference type="Proteomes" id="UP000422108">
    <property type="component" value="Chromosome"/>
</dbReference>
<gene>
    <name evidence="1" type="ORF">DSCOOX_50400</name>
</gene>
<evidence type="ECO:0000313" key="1">
    <source>
        <dbReference type="EMBL" id="BBO91860.1"/>
    </source>
</evidence>